<evidence type="ECO:0000256" key="1">
    <source>
        <dbReference type="SAM" id="MobiDB-lite"/>
    </source>
</evidence>
<dbReference type="EMBL" id="KV419414">
    <property type="protein sequence ID" value="KZS91627.1"/>
    <property type="molecule type" value="Genomic_DNA"/>
</dbReference>
<keyword evidence="3" id="KW-1185">Reference proteome</keyword>
<proteinExistence type="predicted"/>
<evidence type="ECO:0000313" key="3">
    <source>
        <dbReference type="Proteomes" id="UP000076722"/>
    </source>
</evidence>
<reference evidence="2 3" key="1">
    <citation type="journal article" date="2016" name="Mol. Biol. Evol.">
        <title>Comparative Genomics of Early-Diverging Mushroom-Forming Fungi Provides Insights into the Origins of Lignocellulose Decay Capabilities.</title>
        <authorList>
            <person name="Nagy L.G."/>
            <person name="Riley R."/>
            <person name="Tritt A."/>
            <person name="Adam C."/>
            <person name="Daum C."/>
            <person name="Floudas D."/>
            <person name="Sun H."/>
            <person name="Yadav J.S."/>
            <person name="Pangilinan J."/>
            <person name="Larsson K.H."/>
            <person name="Matsuura K."/>
            <person name="Barry K."/>
            <person name="Labutti K."/>
            <person name="Kuo R."/>
            <person name="Ohm R.A."/>
            <person name="Bhattacharya S.S."/>
            <person name="Shirouzu T."/>
            <person name="Yoshinaga Y."/>
            <person name="Martin F.M."/>
            <person name="Grigoriev I.V."/>
            <person name="Hibbett D.S."/>
        </authorList>
    </citation>
    <scope>NUCLEOTIDE SEQUENCE [LARGE SCALE GENOMIC DNA]</scope>
    <source>
        <strain evidence="2 3">HHB9708</strain>
    </source>
</reference>
<accession>A0A164SMF5</accession>
<gene>
    <name evidence="2" type="ORF">SISNIDRAFT_496484</name>
</gene>
<protein>
    <submittedName>
        <fullName evidence="2">Uncharacterized protein</fullName>
    </submittedName>
</protein>
<name>A0A164SMF5_9AGAM</name>
<sequence>MGGFAVKALSPIGLEKAKRSVSLSCERGPGASAIVSRRCDLDWRTGINKRYTIHKATFRVSSSSRPPPPTYRMASHQADVIHSGSHRYTRSIPPKRANDIPEGREHSGCRTGPRRAPSSLDWLSFSQSSSQTRTTITGIDGGDWGHSRIASLFRRIEKRDSSHGTIGFRGLMQINRKFQRQVGIDGVLSRRLSKKPPKAPSSSYFVSESLKLTVEVPRGSWRKYSQYCKLLRPEPSLLLENGSVSNVSDLPCLTTRGVDGNYERSGSRVAVWDPRPALRYLGT</sequence>
<evidence type="ECO:0000313" key="2">
    <source>
        <dbReference type="EMBL" id="KZS91627.1"/>
    </source>
</evidence>
<feature type="region of interest" description="Disordered" evidence="1">
    <location>
        <begin position="87"/>
        <end position="116"/>
    </location>
</feature>
<dbReference type="Proteomes" id="UP000076722">
    <property type="component" value="Unassembled WGS sequence"/>
</dbReference>
<organism evidence="2 3">
    <name type="scientific">Sistotremastrum niveocremeum HHB9708</name>
    <dbReference type="NCBI Taxonomy" id="1314777"/>
    <lineage>
        <taxon>Eukaryota</taxon>
        <taxon>Fungi</taxon>
        <taxon>Dikarya</taxon>
        <taxon>Basidiomycota</taxon>
        <taxon>Agaricomycotina</taxon>
        <taxon>Agaricomycetes</taxon>
        <taxon>Sistotremastrales</taxon>
        <taxon>Sistotremastraceae</taxon>
        <taxon>Sertulicium</taxon>
        <taxon>Sertulicium niveocremeum</taxon>
    </lineage>
</organism>
<dbReference type="AlphaFoldDB" id="A0A164SMF5"/>
<feature type="compositionally biased region" description="Basic and acidic residues" evidence="1">
    <location>
        <begin position="96"/>
        <end position="108"/>
    </location>
</feature>